<dbReference type="Proteomes" id="UP000239866">
    <property type="component" value="Unassembled WGS sequence"/>
</dbReference>
<dbReference type="PANTHER" id="PTHR33164:SF43">
    <property type="entry name" value="HTH-TYPE TRANSCRIPTIONAL REPRESSOR YETL"/>
    <property type="match status" value="1"/>
</dbReference>
<evidence type="ECO:0000313" key="3">
    <source>
        <dbReference type="Proteomes" id="UP000239866"/>
    </source>
</evidence>
<comment type="caution">
    <text evidence="2">The sequence shown here is derived from an EMBL/GenBank/DDBJ whole genome shotgun (WGS) entry which is preliminary data.</text>
</comment>
<dbReference type="PROSITE" id="PS50995">
    <property type="entry name" value="HTH_MARR_2"/>
    <property type="match status" value="1"/>
</dbReference>
<dbReference type="SUPFAM" id="SSF46785">
    <property type="entry name" value="Winged helix' DNA-binding domain"/>
    <property type="match status" value="1"/>
</dbReference>
<protein>
    <recommendedName>
        <fullName evidence="1">HTH marR-type domain-containing protein</fullName>
    </recommendedName>
</protein>
<dbReference type="InterPro" id="IPR039422">
    <property type="entry name" value="MarR/SlyA-like"/>
</dbReference>
<gene>
    <name evidence="2" type="ORF">C7H09_01400</name>
</gene>
<dbReference type="PANTHER" id="PTHR33164">
    <property type="entry name" value="TRANSCRIPTIONAL REGULATOR, MARR FAMILY"/>
    <property type="match status" value="1"/>
</dbReference>
<dbReference type="AlphaFoldDB" id="A0A2T1KT76"/>
<dbReference type="InterPro" id="IPR036388">
    <property type="entry name" value="WH-like_DNA-bd_sf"/>
</dbReference>
<dbReference type="OrthoDB" id="5296557at2"/>
<dbReference type="GO" id="GO:0006950">
    <property type="term" value="P:response to stress"/>
    <property type="evidence" value="ECO:0007669"/>
    <property type="project" value="TreeGrafter"/>
</dbReference>
<dbReference type="SMART" id="SM00347">
    <property type="entry name" value="HTH_MARR"/>
    <property type="match status" value="1"/>
</dbReference>
<dbReference type="EMBL" id="PXNP01000009">
    <property type="protein sequence ID" value="PSF13297.1"/>
    <property type="molecule type" value="Genomic_DNA"/>
</dbReference>
<evidence type="ECO:0000259" key="1">
    <source>
        <dbReference type="PROSITE" id="PS50995"/>
    </source>
</evidence>
<proteinExistence type="predicted"/>
<dbReference type="InterPro" id="IPR036390">
    <property type="entry name" value="WH_DNA-bd_sf"/>
</dbReference>
<accession>A0A2T1KT76</accession>
<organism evidence="2 3">
    <name type="scientific">Marinobacter fuscus</name>
    <dbReference type="NCBI Taxonomy" id="2109942"/>
    <lineage>
        <taxon>Bacteria</taxon>
        <taxon>Pseudomonadati</taxon>
        <taxon>Pseudomonadota</taxon>
        <taxon>Gammaproteobacteria</taxon>
        <taxon>Pseudomonadales</taxon>
        <taxon>Marinobacteraceae</taxon>
        <taxon>Marinobacter</taxon>
    </lineage>
</organism>
<feature type="domain" description="HTH marR-type" evidence="1">
    <location>
        <begin position="4"/>
        <end position="137"/>
    </location>
</feature>
<dbReference type="Gene3D" id="1.10.10.10">
    <property type="entry name" value="Winged helix-like DNA-binding domain superfamily/Winged helix DNA-binding domain"/>
    <property type="match status" value="1"/>
</dbReference>
<dbReference type="GO" id="GO:0003700">
    <property type="term" value="F:DNA-binding transcription factor activity"/>
    <property type="evidence" value="ECO:0007669"/>
    <property type="project" value="InterPro"/>
</dbReference>
<dbReference type="InterPro" id="IPR000835">
    <property type="entry name" value="HTH_MarR-typ"/>
</dbReference>
<sequence length="149" mass="16561">MNHEHDLFLQATRMHRAGTKIFGRGLKEIGMTHGLAAVLLHLEKIGEDCNCRELASSLEIEPPTLVVLLQKLEHLKLIHKRPKPGAKRNTQIFFTAEGKRTLVQVKDIYNQLCDILLKGVNPDHLALATEVLEAVYAAQLTASGLTPPE</sequence>
<evidence type="ECO:0000313" key="2">
    <source>
        <dbReference type="EMBL" id="PSF13297.1"/>
    </source>
</evidence>
<keyword evidence="3" id="KW-1185">Reference proteome</keyword>
<dbReference type="RefSeq" id="WP_106760871.1">
    <property type="nucleotide sequence ID" value="NZ_PXNP01000009.1"/>
</dbReference>
<reference evidence="2 3" key="1">
    <citation type="submission" date="2018-03" db="EMBL/GenBank/DDBJ databases">
        <title>Marinobacter brunus sp. nov., a marine bacterium of Gamma-proteobacteria isolated from the surface seawater of the South China Sea.</title>
        <authorList>
            <person name="Cheng H."/>
            <person name="Wu Y.-H."/>
            <person name="Xamxidin M."/>
            <person name="Xu X.-W."/>
        </authorList>
    </citation>
    <scope>NUCLEOTIDE SEQUENCE [LARGE SCALE GENOMIC DNA]</scope>
    <source>
        <strain evidence="2 3">NH169-3</strain>
    </source>
</reference>
<name>A0A2T1KT76_9GAMM</name>